<dbReference type="Proteomes" id="UP001590950">
    <property type="component" value="Unassembled WGS sequence"/>
</dbReference>
<feature type="transmembrane region" description="Helical" evidence="1">
    <location>
        <begin position="6"/>
        <end position="27"/>
    </location>
</feature>
<evidence type="ECO:0000313" key="2">
    <source>
        <dbReference type="EMBL" id="KAL2036751.1"/>
    </source>
</evidence>
<keyword evidence="3" id="KW-1185">Reference proteome</keyword>
<accession>A0ABR3ZVJ7</accession>
<evidence type="ECO:0000313" key="3">
    <source>
        <dbReference type="Proteomes" id="UP001590950"/>
    </source>
</evidence>
<dbReference type="EMBL" id="JBEFKJ010000052">
    <property type="protein sequence ID" value="KAL2036751.1"/>
    <property type="molecule type" value="Genomic_DNA"/>
</dbReference>
<reference evidence="2 3" key="1">
    <citation type="submission" date="2024-09" db="EMBL/GenBank/DDBJ databases">
        <title>Rethinking Asexuality: The Enigmatic Case of Functional Sexual Genes in Lepraria (Stereocaulaceae).</title>
        <authorList>
            <person name="Doellman M."/>
            <person name="Sun Y."/>
            <person name="Barcenas-Pena A."/>
            <person name="Lumbsch H.T."/>
            <person name="Grewe F."/>
        </authorList>
    </citation>
    <scope>NUCLEOTIDE SEQUENCE [LARGE SCALE GENOMIC DNA]</scope>
    <source>
        <strain evidence="2 3">Mercado 3170</strain>
    </source>
</reference>
<comment type="caution">
    <text evidence="2">The sequence shown here is derived from an EMBL/GenBank/DDBJ whole genome shotgun (WGS) entry which is preliminary data.</text>
</comment>
<evidence type="ECO:0008006" key="4">
    <source>
        <dbReference type="Google" id="ProtNLM"/>
    </source>
</evidence>
<name>A0ABR3ZVJ7_9LECA</name>
<protein>
    <recommendedName>
        <fullName evidence="4">Secreted protein</fullName>
    </recommendedName>
</protein>
<sequence>MPFTHEPIALILILPVSSIVLLELAPITTRSHGARPRLTHMGRIPELCSQSSQHDLQSSRPSHEKCTIASKAATKAGKTAAPPGMRPLHLWKTIHTKSKVIMPWSR</sequence>
<evidence type="ECO:0000256" key="1">
    <source>
        <dbReference type="SAM" id="Phobius"/>
    </source>
</evidence>
<organism evidence="2 3">
    <name type="scientific">Stereocaulon virgatum</name>
    <dbReference type="NCBI Taxonomy" id="373712"/>
    <lineage>
        <taxon>Eukaryota</taxon>
        <taxon>Fungi</taxon>
        <taxon>Dikarya</taxon>
        <taxon>Ascomycota</taxon>
        <taxon>Pezizomycotina</taxon>
        <taxon>Lecanoromycetes</taxon>
        <taxon>OSLEUM clade</taxon>
        <taxon>Lecanoromycetidae</taxon>
        <taxon>Lecanorales</taxon>
        <taxon>Lecanorineae</taxon>
        <taxon>Stereocaulaceae</taxon>
        <taxon>Stereocaulon</taxon>
    </lineage>
</organism>
<proteinExistence type="predicted"/>
<keyword evidence="1" id="KW-0812">Transmembrane</keyword>
<keyword evidence="1" id="KW-1133">Transmembrane helix</keyword>
<keyword evidence="1" id="KW-0472">Membrane</keyword>
<gene>
    <name evidence="2" type="ORF">N7G274_010546</name>
</gene>